<feature type="domain" description="Chorismate-utilising enzyme C-terminal" evidence="6">
    <location>
        <begin position="96"/>
        <end position="338"/>
    </location>
</feature>
<dbReference type="InterPro" id="IPR005801">
    <property type="entry name" value="ADC_synthase"/>
</dbReference>
<dbReference type="InParanoid" id="A0A1Y2PD62"/>
<reference evidence="7 8" key="1">
    <citation type="submission" date="2015-03" db="EMBL/GenBank/DDBJ databases">
        <title>Genome sequence of Tenacibaculum sp. S2-2, isolated from intestinal microbiota of sea cucumber, Apostichopus japonicas.</title>
        <authorList>
            <person name="Shao Z."/>
            <person name="Wang L."/>
            <person name="Li X."/>
        </authorList>
    </citation>
    <scope>NUCLEOTIDE SEQUENCE [LARGE SCALE GENOMIC DNA]</scope>
    <source>
        <strain evidence="7 8">S2-2</strain>
    </source>
</reference>
<dbReference type="PANTHER" id="PTHR42839">
    <property type="entry name" value="ISOCHORISMATE SYNTHASE ENTC"/>
    <property type="match status" value="1"/>
</dbReference>
<evidence type="ECO:0000256" key="4">
    <source>
        <dbReference type="ARBA" id="ARBA00023235"/>
    </source>
</evidence>
<organism evidence="7 8">
    <name type="scientific">Tenacibaculum holothuriorum</name>
    <dbReference type="NCBI Taxonomy" id="1635173"/>
    <lineage>
        <taxon>Bacteria</taxon>
        <taxon>Pseudomonadati</taxon>
        <taxon>Bacteroidota</taxon>
        <taxon>Flavobacteriia</taxon>
        <taxon>Flavobacteriales</taxon>
        <taxon>Flavobacteriaceae</taxon>
        <taxon>Tenacibaculum</taxon>
    </lineage>
</organism>
<proteinExistence type="inferred from homology"/>
<accession>A0A1Y2PD62</accession>
<dbReference type="InterPro" id="IPR004561">
    <property type="entry name" value="IsoChor_synthase"/>
</dbReference>
<dbReference type="PANTHER" id="PTHR42839:SF2">
    <property type="entry name" value="ISOCHORISMATE SYNTHASE ENTC"/>
    <property type="match status" value="1"/>
</dbReference>
<dbReference type="NCBIfam" id="TIGR00543">
    <property type="entry name" value="isochor_syn"/>
    <property type="match status" value="1"/>
</dbReference>
<dbReference type="Gene3D" id="3.60.120.10">
    <property type="entry name" value="Anthranilate synthase"/>
    <property type="match status" value="1"/>
</dbReference>
<dbReference type="SUPFAM" id="SSF56322">
    <property type="entry name" value="ADC synthase"/>
    <property type="match status" value="1"/>
</dbReference>
<comment type="caution">
    <text evidence="7">The sequence shown here is derived from an EMBL/GenBank/DDBJ whole genome shotgun (WGS) entry which is preliminary data.</text>
</comment>
<dbReference type="AlphaFoldDB" id="A0A1Y2PD62"/>
<dbReference type="Proteomes" id="UP000194221">
    <property type="component" value="Unassembled WGS sequence"/>
</dbReference>
<dbReference type="OrthoDB" id="9806579at2"/>
<evidence type="ECO:0000259" key="6">
    <source>
        <dbReference type="Pfam" id="PF00425"/>
    </source>
</evidence>
<comment type="similarity">
    <text evidence="2">Belongs to the isochorismate synthase family.</text>
</comment>
<sequence length="346" mass="39689">MKIFNNIKEWQKTNKPFVAYKKPNSTIIQSYFQNDDGVNTSDNFEESGFIFAPFDSNESSIIFSNNNSIYLEESFKHSDFEFDATPLYFNTNESSKQEHLELVSDGIKAIKKGDFKKVVLSRKETIDLSEINIIEIFQRLIYLYSTAMVYVWHHPKIGTWMGATPETLLQVNNDNFSTMSLAGTQLYKGTVDVDWKSKEIEEQQFVTDYILEKLLPHTTKIISSELRTIKAGNLLHLQTKIEGIHKGNIKKLINSLHPTPAVCGLPKEISKDFITKNENYHRKFYTGFLGELNVNKTTNLFVNLRCMEIHKNSANLFIGGGITIDSIPEKEWQETVSKTSTMKKVL</sequence>
<protein>
    <recommendedName>
        <fullName evidence="3">isochorismate synthase</fullName>
        <ecNumber evidence="3">5.4.4.2</ecNumber>
    </recommendedName>
    <alternativeName>
        <fullName evidence="5">Isochorismate mutase</fullName>
    </alternativeName>
</protein>
<dbReference type="RefSeq" id="WP_086030103.1">
    <property type="nucleotide sequence ID" value="NZ_LAPZ01000003.1"/>
</dbReference>
<dbReference type="STRING" id="1635173.WH52_06335"/>
<gene>
    <name evidence="7" type="ORF">WH52_06335</name>
</gene>
<evidence type="ECO:0000313" key="8">
    <source>
        <dbReference type="Proteomes" id="UP000194221"/>
    </source>
</evidence>
<dbReference type="EC" id="5.4.4.2" evidence="3"/>
<keyword evidence="4" id="KW-0413">Isomerase</keyword>
<evidence type="ECO:0000256" key="2">
    <source>
        <dbReference type="ARBA" id="ARBA00005297"/>
    </source>
</evidence>
<evidence type="ECO:0000313" key="7">
    <source>
        <dbReference type="EMBL" id="OSY88375.1"/>
    </source>
</evidence>
<evidence type="ECO:0000256" key="3">
    <source>
        <dbReference type="ARBA" id="ARBA00012824"/>
    </source>
</evidence>
<keyword evidence="8" id="KW-1185">Reference proteome</keyword>
<dbReference type="Pfam" id="PF00425">
    <property type="entry name" value="Chorismate_bind"/>
    <property type="match status" value="1"/>
</dbReference>
<dbReference type="GO" id="GO:0008909">
    <property type="term" value="F:isochorismate synthase activity"/>
    <property type="evidence" value="ECO:0007669"/>
    <property type="project" value="UniProtKB-EC"/>
</dbReference>
<evidence type="ECO:0000256" key="1">
    <source>
        <dbReference type="ARBA" id="ARBA00000799"/>
    </source>
</evidence>
<evidence type="ECO:0000256" key="5">
    <source>
        <dbReference type="ARBA" id="ARBA00041564"/>
    </source>
</evidence>
<dbReference type="EMBL" id="LAPZ01000003">
    <property type="protein sequence ID" value="OSY88375.1"/>
    <property type="molecule type" value="Genomic_DNA"/>
</dbReference>
<comment type="catalytic activity">
    <reaction evidence="1">
        <text>chorismate = isochorismate</text>
        <dbReference type="Rhea" id="RHEA:18985"/>
        <dbReference type="ChEBI" id="CHEBI:29748"/>
        <dbReference type="ChEBI" id="CHEBI:29780"/>
        <dbReference type="EC" id="5.4.4.2"/>
    </reaction>
</comment>
<dbReference type="InterPro" id="IPR015890">
    <property type="entry name" value="Chorismate_C"/>
</dbReference>
<name>A0A1Y2PD62_9FLAO</name>